<dbReference type="GO" id="GO:0005634">
    <property type="term" value="C:nucleus"/>
    <property type="evidence" value="ECO:0007669"/>
    <property type="project" value="UniProtKB-SubCell"/>
</dbReference>
<comment type="subcellular location">
    <subcellularLocation>
        <location evidence="1">Nucleus</location>
    </subcellularLocation>
</comment>
<feature type="region of interest" description="Disordered" evidence="4">
    <location>
        <begin position="328"/>
        <end position="354"/>
    </location>
</feature>
<gene>
    <name evidence="6" type="ORF">LR48_Vigan02g222200</name>
</gene>
<name>A0A0L9U086_PHAAN</name>
<comment type="similarity">
    <text evidence="2">Belongs to the lin-54 family.</text>
</comment>
<evidence type="ECO:0000256" key="3">
    <source>
        <dbReference type="ARBA" id="ARBA00023242"/>
    </source>
</evidence>
<evidence type="ECO:0000259" key="5">
    <source>
        <dbReference type="PROSITE" id="PS51634"/>
    </source>
</evidence>
<feature type="compositionally biased region" description="Low complexity" evidence="4">
    <location>
        <begin position="399"/>
        <end position="415"/>
    </location>
</feature>
<feature type="region of interest" description="Disordered" evidence="4">
    <location>
        <begin position="395"/>
        <end position="415"/>
    </location>
</feature>
<dbReference type="Pfam" id="PF03638">
    <property type="entry name" value="TCR"/>
    <property type="match status" value="2"/>
</dbReference>
<dbReference type="Proteomes" id="UP000053144">
    <property type="component" value="Chromosome 2"/>
</dbReference>
<feature type="domain" description="CRC" evidence="5">
    <location>
        <begin position="500"/>
        <end position="650"/>
    </location>
</feature>
<evidence type="ECO:0000313" key="7">
    <source>
        <dbReference type="Proteomes" id="UP000053144"/>
    </source>
</evidence>
<feature type="region of interest" description="Disordered" evidence="4">
    <location>
        <begin position="735"/>
        <end position="814"/>
    </location>
</feature>
<dbReference type="SMART" id="SM01114">
    <property type="entry name" value="CXC"/>
    <property type="match status" value="2"/>
</dbReference>
<evidence type="ECO:0000256" key="4">
    <source>
        <dbReference type="SAM" id="MobiDB-lite"/>
    </source>
</evidence>
<dbReference type="PANTHER" id="PTHR46159">
    <property type="entry name" value="PROTEIN TESMIN/TSO1-LIKE CXC 2"/>
    <property type="match status" value="1"/>
</dbReference>
<protein>
    <recommendedName>
        <fullName evidence="5">CRC domain-containing protein</fullName>
    </recommendedName>
</protein>
<dbReference type="OMA" id="PLVHMPG"/>
<evidence type="ECO:0000256" key="1">
    <source>
        <dbReference type="ARBA" id="ARBA00004123"/>
    </source>
</evidence>
<dbReference type="InterPro" id="IPR005172">
    <property type="entry name" value="CRC"/>
</dbReference>
<dbReference type="Gramene" id="KOM36072">
    <property type="protein sequence ID" value="KOM36072"/>
    <property type="gene ID" value="LR48_Vigan02g222200"/>
</dbReference>
<evidence type="ECO:0000256" key="2">
    <source>
        <dbReference type="ARBA" id="ARBA00007267"/>
    </source>
</evidence>
<dbReference type="EMBL" id="CM003372">
    <property type="protein sequence ID" value="KOM36072.1"/>
    <property type="molecule type" value="Genomic_DNA"/>
</dbReference>
<feature type="compositionally biased region" description="Polar residues" evidence="4">
    <location>
        <begin position="88"/>
        <end position="108"/>
    </location>
</feature>
<sequence>MLGGDMQDSPVFNYISNLSPIEPVKSVHITQTFNSLSFSSPPSVFTSPHVNCHRESRFLRRHNLLDASKGKGSSEDINNVYSCEKTPADSTQPCHESSEPQENTNPNISIRDASIEPCDENPNISIEVPQGLKYNLASPGYEPVICADEADSLLELPGKPGSDVSYVPDDSEKDSIEGEMHLPALCQNEEKIEGPNCGVDDLINEASDLLMFSPPNMKEAFKDINKQLNPSTKLTNLRTLLRQSATNDGHQMHIVDTVASGSEHEIENHPCESGAATDTVQRQDKHNNVALVASNPIEKVDDKLVYVTHRGIRRRCLDFEMASVQRKNLDGKSNTNSSAEKSDEMDVSKGKQLLPIKHSGDSRKCVLPGIGLHLNALASLNDCKNIKIETLLSGRQPNLPSSSSSLQLSASQDHQLSLVPTSVEKDMEQSDNEVQPGEDCTQPLVHMPGEDCTQPLVHMPGEDCTQPLVHMPGEDFQQNSPKKKRQIYRRRLEQDGEGESCKRCNCKKSKCLKLFSKLLSVTVIVLGASIYENLVYQIIYCECFAAGVYCIEPCSCRDCFNKPIHVDTVLQTRQQIESRNPLAFAPKVIRSSDSVPEIGDDPNKTPASARHKRGCNCKKSSCLKKYCECYQGGVGCSISCRCEGCKNTYGRKDGSVHSGIEAKPEEETEACERGVMENASHKTETQNTEDHLDHALPTTPLRLSRSLIPLPFSSKGKPPRSFVTTISSSGLFVSQKLGKSSAPRSQPKFEMPVQTVPDDDSPVTCIKTSSPNGKRISSPNCDVGSSPTRRGGRKLILQSIPSFPSLTPHNLRSD</sequence>
<feature type="region of interest" description="Disordered" evidence="4">
    <location>
        <begin position="68"/>
        <end position="122"/>
    </location>
</feature>
<accession>A0A0L9U086</accession>
<dbReference type="InterPro" id="IPR044522">
    <property type="entry name" value="TSO1-like"/>
</dbReference>
<proteinExistence type="inferred from homology"/>
<feature type="compositionally biased region" description="Polar residues" evidence="4">
    <location>
        <begin position="766"/>
        <end position="788"/>
    </location>
</feature>
<organism evidence="6 7">
    <name type="scientific">Phaseolus angularis</name>
    <name type="common">Azuki bean</name>
    <name type="synonym">Vigna angularis</name>
    <dbReference type="NCBI Taxonomy" id="3914"/>
    <lineage>
        <taxon>Eukaryota</taxon>
        <taxon>Viridiplantae</taxon>
        <taxon>Streptophyta</taxon>
        <taxon>Embryophyta</taxon>
        <taxon>Tracheophyta</taxon>
        <taxon>Spermatophyta</taxon>
        <taxon>Magnoliopsida</taxon>
        <taxon>eudicotyledons</taxon>
        <taxon>Gunneridae</taxon>
        <taxon>Pentapetalae</taxon>
        <taxon>rosids</taxon>
        <taxon>fabids</taxon>
        <taxon>Fabales</taxon>
        <taxon>Fabaceae</taxon>
        <taxon>Papilionoideae</taxon>
        <taxon>50 kb inversion clade</taxon>
        <taxon>NPAAA clade</taxon>
        <taxon>indigoferoid/millettioid clade</taxon>
        <taxon>Phaseoleae</taxon>
        <taxon>Vigna</taxon>
    </lineage>
</organism>
<dbReference type="InterPro" id="IPR033467">
    <property type="entry name" value="Tesmin/TSO1-like_CXC"/>
</dbReference>
<keyword evidence="3" id="KW-0539">Nucleus</keyword>
<dbReference type="GO" id="GO:0003700">
    <property type="term" value="F:DNA-binding transcription factor activity"/>
    <property type="evidence" value="ECO:0007669"/>
    <property type="project" value="InterPro"/>
</dbReference>
<dbReference type="AlphaFoldDB" id="A0A0L9U086"/>
<dbReference type="STRING" id="3914.A0A0L9U086"/>
<feature type="compositionally biased region" description="Basic and acidic residues" evidence="4">
    <location>
        <begin position="340"/>
        <end position="349"/>
    </location>
</feature>
<feature type="compositionally biased region" description="Polar residues" evidence="4">
    <location>
        <begin position="799"/>
        <end position="814"/>
    </location>
</feature>
<dbReference type="PANTHER" id="PTHR46159:SF12">
    <property type="entry name" value="PROTEIN TESMIN_TSO1-LIKE CXC 3-RELATED"/>
    <property type="match status" value="1"/>
</dbReference>
<evidence type="ECO:0000313" key="6">
    <source>
        <dbReference type="EMBL" id="KOM36072.1"/>
    </source>
</evidence>
<reference evidence="7" key="1">
    <citation type="journal article" date="2015" name="Proc. Natl. Acad. Sci. U.S.A.">
        <title>Genome sequencing of adzuki bean (Vigna angularis) provides insight into high starch and low fat accumulation and domestication.</title>
        <authorList>
            <person name="Yang K."/>
            <person name="Tian Z."/>
            <person name="Chen C."/>
            <person name="Luo L."/>
            <person name="Zhao B."/>
            <person name="Wang Z."/>
            <person name="Yu L."/>
            <person name="Li Y."/>
            <person name="Sun Y."/>
            <person name="Li W."/>
            <person name="Chen Y."/>
            <person name="Li Y."/>
            <person name="Zhang Y."/>
            <person name="Ai D."/>
            <person name="Zhao J."/>
            <person name="Shang C."/>
            <person name="Ma Y."/>
            <person name="Wu B."/>
            <person name="Wang M."/>
            <person name="Gao L."/>
            <person name="Sun D."/>
            <person name="Zhang P."/>
            <person name="Guo F."/>
            <person name="Wang W."/>
            <person name="Li Y."/>
            <person name="Wang J."/>
            <person name="Varshney R.K."/>
            <person name="Wang J."/>
            <person name="Ling H.Q."/>
            <person name="Wan P."/>
        </authorList>
    </citation>
    <scope>NUCLEOTIDE SEQUENCE</scope>
    <source>
        <strain evidence="7">cv. Jingnong 6</strain>
    </source>
</reference>
<dbReference type="PROSITE" id="PS51634">
    <property type="entry name" value="CRC"/>
    <property type="match status" value="1"/>
</dbReference>